<dbReference type="PANTHER" id="PTHR43020:SF2">
    <property type="entry name" value="MITOCHONDRIAL TRNA METHYLTHIOTRANSFERASE CDK5RAP1"/>
    <property type="match status" value="1"/>
</dbReference>
<evidence type="ECO:0000256" key="3">
    <source>
        <dbReference type="ARBA" id="ARBA00022485"/>
    </source>
</evidence>
<dbReference type="PaxDb" id="35128-Thaps42821"/>
<evidence type="ECO:0000256" key="5">
    <source>
        <dbReference type="ARBA" id="ARBA00022723"/>
    </source>
</evidence>
<dbReference type="eggNOG" id="KOG2492">
    <property type="taxonomic scope" value="Eukaryota"/>
</dbReference>
<dbReference type="SUPFAM" id="SSF102114">
    <property type="entry name" value="Radical SAM enzymes"/>
    <property type="match status" value="1"/>
</dbReference>
<dbReference type="Pfam" id="PF00919">
    <property type="entry name" value="UPF0004"/>
    <property type="match status" value="1"/>
</dbReference>
<dbReference type="STRING" id="35128.B8LD38"/>
<evidence type="ECO:0000256" key="4">
    <source>
        <dbReference type="ARBA" id="ARBA00022691"/>
    </source>
</evidence>
<protein>
    <submittedName>
        <fullName evidence="11">Uncharacterized protein</fullName>
    </submittedName>
</protein>
<keyword evidence="7" id="KW-0411">Iron-sulfur</keyword>
<dbReference type="SFLD" id="SFLDG01061">
    <property type="entry name" value="methylthiotransferase"/>
    <property type="match status" value="1"/>
</dbReference>
<dbReference type="InterPro" id="IPR006638">
    <property type="entry name" value="Elp3/MiaA/NifB-like_rSAM"/>
</dbReference>
<proteinExistence type="inferred from homology"/>
<dbReference type="InParanoid" id="B8LD38"/>
<reference evidence="11 12" key="2">
    <citation type="journal article" date="2008" name="Nature">
        <title>The Phaeodactylum genome reveals the evolutionary history of diatom genomes.</title>
        <authorList>
            <person name="Bowler C."/>
            <person name="Allen A.E."/>
            <person name="Badger J.H."/>
            <person name="Grimwood J."/>
            <person name="Jabbari K."/>
            <person name="Kuo A."/>
            <person name="Maheswari U."/>
            <person name="Martens C."/>
            <person name="Maumus F."/>
            <person name="Otillar R.P."/>
            <person name="Rayko E."/>
            <person name="Salamov A."/>
            <person name="Vandepoele K."/>
            <person name="Beszteri B."/>
            <person name="Gruber A."/>
            <person name="Heijde M."/>
            <person name="Katinka M."/>
            <person name="Mock T."/>
            <person name="Valentin K."/>
            <person name="Verret F."/>
            <person name="Berges J.A."/>
            <person name="Brownlee C."/>
            <person name="Cadoret J.P."/>
            <person name="Chiovitti A."/>
            <person name="Choi C.J."/>
            <person name="Coesel S."/>
            <person name="De Martino A."/>
            <person name="Detter J.C."/>
            <person name="Durkin C."/>
            <person name="Falciatore A."/>
            <person name="Fournet J."/>
            <person name="Haruta M."/>
            <person name="Huysman M.J."/>
            <person name="Jenkins B.D."/>
            <person name="Jiroutova K."/>
            <person name="Jorgensen R.E."/>
            <person name="Joubert Y."/>
            <person name="Kaplan A."/>
            <person name="Kroger N."/>
            <person name="Kroth P.G."/>
            <person name="La Roche J."/>
            <person name="Lindquist E."/>
            <person name="Lommer M."/>
            <person name="Martin-Jezequel V."/>
            <person name="Lopez P.J."/>
            <person name="Lucas S."/>
            <person name="Mangogna M."/>
            <person name="McGinnis K."/>
            <person name="Medlin L.K."/>
            <person name="Montsant A."/>
            <person name="Oudot-Le Secq M.P."/>
            <person name="Napoli C."/>
            <person name="Obornik M."/>
            <person name="Parker M.S."/>
            <person name="Petit J.L."/>
            <person name="Porcel B.M."/>
            <person name="Poulsen N."/>
            <person name="Robison M."/>
            <person name="Rychlewski L."/>
            <person name="Rynearson T.A."/>
            <person name="Schmutz J."/>
            <person name="Shapiro H."/>
            <person name="Siaut M."/>
            <person name="Stanley M."/>
            <person name="Sussman M.R."/>
            <person name="Taylor A.R."/>
            <person name="Vardi A."/>
            <person name="von Dassow P."/>
            <person name="Vyverman W."/>
            <person name="Willis A."/>
            <person name="Wyrwicz L.S."/>
            <person name="Rokhsar D.S."/>
            <person name="Weissenbach J."/>
            <person name="Armbrust E.V."/>
            <person name="Green B.R."/>
            <person name="Van de Peer Y."/>
            <person name="Grigoriev I.V."/>
        </authorList>
    </citation>
    <scope>NUCLEOTIDE SEQUENCE [LARGE SCALE GENOMIC DNA]</scope>
    <source>
        <strain evidence="11 12">CCMP1335</strain>
    </source>
</reference>
<sequence length="432" mass="48444">MGCQMNLADSERIEGQLMSLGIRPLGEDEKPDVIVLNTCSIRDHAEQKVYSYLGPHAKRKRAGEDITIIVAGCVAQQEGQSLLRRIPEIDLVMGPQYANRISDLLEDVANGNQVVATEASHIMEDSTKPRRGSDVCAWVNVIYGCNERCTYCIVPTTRGVEQSRPVESIVDEVKKLVESGYKEVTLLGQNIDAYGRDMLPKRKFSDLLRIVGGVDGLERLRFVTSHPRYMSLGVVDAVAETPTACEYFHVPFQSGSNDILKAMGRGHTREKFLGIVDRIRQRLPDAAITADVIVGFPGETEQDFQDTLDLMETVVFDNVNTAAYSPRPNTPASTWENQLSEEVKQDRLQRINELNLRHASERRARMMGRVVEVLVEERNVKVPTQVMGRTRHGYIVYCEGDIGQLRGKLVNVKVEKCQRYYLAGSIVDDEES</sequence>
<dbReference type="PROSITE" id="PS01278">
    <property type="entry name" value="MTTASE_RADICAL"/>
    <property type="match status" value="1"/>
</dbReference>
<dbReference type="GO" id="GO:0035600">
    <property type="term" value="P:tRNA methylthiolation"/>
    <property type="evidence" value="ECO:0000318"/>
    <property type="project" value="GO_Central"/>
</dbReference>
<dbReference type="OMA" id="CNEKCTY"/>
<feature type="domain" description="TRAM" evidence="8">
    <location>
        <begin position="364"/>
        <end position="428"/>
    </location>
</feature>
<dbReference type="InterPro" id="IPR013848">
    <property type="entry name" value="Methylthiotransferase_N"/>
</dbReference>
<evidence type="ECO:0000313" key="11">
    <source>
        <dbReference type="EMBL" id="EED86741.1"/>
    </source>
</evidence>
<dbReference type="InterPro" id="IPR038135">
    <property type="entry name" value="Methylthiotransferase_N_sf"/>
</dbReference>
<dbReference type="SFLD" id="SFLDF00273">
    <property type="entry name" value="(dimethylallyl)adenosine_tRNA"/>
    <property type="match status" value="1"/>
</dbReference>
<comment type="similarity">
    <text evidence="2">Belongs to the methylthiotransferase family. MiaB subfamily.</text>
</comment>
<dbReference type="NCBIfam" id="TIGR00089">
    <property type="entry name" value="MiaB/RimO family radical SAM methylthiotransferase"/>
    <property type="match status" value="1"/>
</dbReference>
<feature type="domain" description="MTTase N-terminal" evidence="9">
    <location>
        <begin position="1"/>
        <end position="110"/>
    </location>
</feature>
<dbReference type="PANTHER" id="PTHR43020">
    <property type="entry name" value="CDK5 REGULATORY SUBUNIT-ASSOCIATED PROTEIN 1"/>
    <property type="match status" value="1"/>
</dbReference>
<dbReference type="HAMAP" id="MF_01864">
    <property type="entry name" value="tRNA_metthiotr_MiaB"/>
    <property type="match status" value="1"/>
</dbReference>
<dbReference type="InterPro" id="IPR058240">
    <property type="entry name" value="rSAM_sf"/>
</dbReference>
<dbReference type="InterPro" id="IPR007197">
    <property type="entry name" value="rSAM"/>
</dbReference>
<evidence type="ECO:0000256" key="7">
    <source>
        <dbReference type="ARBA" id="ARBA00023014"/>
    </source>
</evidence>
<dbReference type="InterPro" id="IPR020612">
    <property type="entry name" value="Methylthiotransferase_CS"/>
</dbReference>
<dbReference type="GO" id="GO:0046872">
    <property type="term" value="F:metal ion binding"/>
    <property type="evidence" value="ECO:0007669"/>
    <property type="project" value="UniProtKB-KW"/>
</dbReference>
<dbReference type="Pfam" id="PF01938">
    <property type="entry name" value="TRAM"/>
    <property type="match status" value="1"/>
</dbReference>
<feature type="domain" description="Radical SAM core" evidence="10">
    <location>
        <begin position="131"/>
        <end position="362"/>
    </location>
</feature>
<dbReference type="AlphaFoldDB" id="B8LD38"/>
<reference evidence="11 12" key="1">
    <citation type="journal article" date="2004" name="Science">
        <title>The genome of the diatom Thalassiosira pseudonana: ecology, evolution, and metabolism.</title>
        <authorList>
            <person name="Armbrust E.V."/>
            <person name="Berges J.A."/>
            <person name="Bowler C."/>
            <person name="Green B.R."/>
            <person name="Martinez D."/>
            <person name="Putnam N.H."/>
            <person name="Zhou S."/>
            <person name="Allen A.E."/>
            <person name="Apt K.E."/>
            <person name="Bechner M."/>
            <person name="Brzezinski M.A."/>
            <person name="Chaal B.K."/>
            <person name="Chiovitti A."/>
            <person name="Davis A.K."/>
            <person name="Demarest M.S."/>
            <person name="Detter J.C."/>
            <person name="Glavina T."/>
            <person name="Goodstein D."/>
            <person name="Hadi M.Z."/>
            <person name="Hellsten U."/>
            <person name="Hildebrand M."/>
            <person name="Jenkins B.D."/>
            <person name="Jurka J."/>
            <person name="Kapitonov V.V."/>
            <person name="Kroger N."/>
            <person name="Lau W.W."/>
            <person name="Lane T.W."/>
            <person name="Larimer F.W."/>
            <person name="Lippmeier J.C."/>
            <person name="Lucas S."/>
            <person name="Medina M."/>
            <person name="Montsant A."/>
            <person name="Obornik M."/>
            <person name="Parker M.S."/>
            <person name="Palenik B."/>
            <person name="Pazour G.J."/>
            <person name="Richardson P.M."/>
            <person name="Rynearson T.A."/>
            <person name="Saito M.A."/>
            <person name="Schwartz D.C."/>
            <person name="Thamatrakoln K."/>
            <person name="Valentin K."/>
            <person name="Vardi A."/>
            <person name="Wilkerson F.P."/>
            <person name="Rokhsar D.S."/>
        </authorList>
    </citation>
    <scope>NUCLEOTIDE SEQUENCE [LARGE SCALE GENOMIC DNA]</scope>
    <source>
        <strain evidence="11 12">CCMP1335</strain>
    </source>
</reference>
<dbReference type="SFLD" id="SFLDS00029">
    <property type="entry name" value="Radical_SAM"/>
    <property type="match status" value="1"/>
</dbReference>
<evidence type="ECO:0000256" key="6">
    <source>
        <dbReference type="ARBA" id="ARBA00023004"/>
    </source>
</evidence>
<dbReference type="SFLD" id="SFLDG01082">
    <property type="entry name" value="B12-binding_domain_containing"/>
    <property type="match status" value="1"/>
</dbReference>
<dbReference type="InterPro" id="IPR023404">
    <property type="entry name" value="rSAM_horseshoe"/>
</dbReference>
<dbReference type="GeneID" id="7449889"/>
<dbReference type="Gene3D" id="3.40.50.12160">
    <property type="entry name" value="Methylthiotransferase, N-terminal domain"/>
    <property type="match status" value="1"/>
</dbReference>
<keyword evidence="4" id="KW-0949">S-adenosyl-L-methionine</keyword>
<dbReference type="KEGG" id="tps:THAPSDRAFT_42821"/>
<dbReference type="InterPro" id="IPR005839">
    <property type="entry name" value="Methylthiotransferase"/>
</dbReference>
<evidence type="ECO:0000259" key="10">
    <source>
        <dbReference type="PROSITE" id="PS51918"/>
    </source>
</evidence>
<dbReference type="Pfam" id="PF04055">
    <property type="entry name" value="Radical_SAM"/>
    <property type="match status" value="1"/>
</dbReference>
<gene>
    <name evidence="11" type="ORF">THAPSDRAFT_42821</name>
</gene>
<dbReference type="PROSITE" id="PS51449">
    <property type="entry name" value="MTTASE_N"/>
    <property type="match status" value="1"/>
</dbReference>
<evidence type="ECO:0000256" key="1">
    <source>
        <dbReference type="ARBA" id="ARBA00001966"/>
    </source>
</evidence>
<dbReference type="GO" id="GO:0035596">
    <property type="term" value="F:methylthiotransferase activity"/>
    <property type="evidence" value="ECO:0000318"/>
    <property type="project" value="GO_Central"/>
</dbReference>
<dbReference type="SMART" id="SM00729">
    <property type="entry name" value="Elp3"/>
    <property type="match status" value="1"/>
</dbReference>
<evidence type="ECO:0000259" key="8">
    <source>
        <dbReference type="PROSITE" id="PS50926"/>
    </source>
</evidence>
<dbReference type="NCBIfam" id="TIGR01574">
    <property type="entry name" value="miaB-methiolase"/>
    <property type="match status" value="1"/>
</dbReference>
<dbReference type="CDD" id="cd01335">
    <property type="entry name" value="Radical_SAM"/>
    <property type="match status" value="1"/>
</dbReference>
<evidence type="ECO:0000259" key="9">
    <source>
        <dbReference type="PROSITE" id="PS51449"/>
    </source>
</evidence>
<dbReference type="FunFam" id="3.40.50.12160:FF:000003">
    <property type="entry name" value="CDK5 regulatory subunit-associated protein 1"/>
    <property type="match status" value="1"/>
</dbReference>
<evidence type="ECO:0000256" key="2">
    <source>
        <dbReference type="ARBA" id="ARBA00009815"/>
    </source>
</evidence>
<dbReference type="PROSITE" id="PS50926">
    <property type="entry name" value="TRAM"/>
    <property type="match status" value="1"/>
</dbReference>
<comment type="cofactor">
    <cofactor evidence="1">
        <name>[4Fe-4S] cluster</name>
        <dbReference type="ChEBI" id="CHEBI:49883"/>
    </cofactor>
</comment>
<dbReference type="HOGENOM" id="CLU_018697_2_0_1"/>
<evidence type="ECO:0000313" key="12">
    <source>
        <dbReference type="Proteomes" id="UP000001449"/>
    </source>
</evidence>
<dbReference type="RefSeq" id="XP_002297013.1">
    <property type="nucleotide sequence ID" value="XM_002296977.1"/>
</dbReference>
<dbReference type="PROSITE" id="PS51918">
    <property type="entry name" value="RADICAL_SAM"/>
    <property type="match status" value="1"/>
</dbReference>
<dbReference type="InterPro" id="IPR002792">
    <property type="entry name" value="TRAM_dom"/>
</dbReference>
<dbReference type="FunFam" id="3.80.30.20:FF:000001">
    <property type="entry name" value="tRNA-2-methylthio-N(6)-dimethylallyladenosine synthase 2"/>
    <property type="match status" value="1"/>
</dbReference>
<dbReference type="EMBL" id="DS999419">
    <property type="protein sequence ID" value="EED86741.1"/>
    <property type="molecule type" value="Genomic_DNA"/>
</dbReference>
<dbReference type="InterPro" id="IPR006463">
    <property type="entry name" value="MiaB_methiolase"/>
</dbReference>
<dbReference type="Gene3D" id="3.80.30.20">
    <property type="entry name" value="tm_1862 like domain"/>
    <property type="match status" value="1"/>
</dbReference>
<organism evidence="11 12">
    <name type="scientific">Thalassiosira pseudonana</name>
    <name type="common">Marine diatom</name>
    <name type="synonym">Cyclotella nana</name>
    <dbReference type="NCBI Taxonomy" id="35128"/>
    <lineage>
        <taxon>Eukaryota</taxon>
        <taxon>Sar</taxon>
        <taxon>Stramenopiles</taxon>
        <taxon>Ochrophyta</taxon>
        <taxon>Bacillariophyta</taxon>
        <taxon>Coscinodiscophyceae</taxon>
        <taxon>Thalassiosirophycidae</taxon>
        <taxon>Thalassiosirales</taxon>
        <taxon>Thalassiosiraceae</taxon>
        <taxon>Thalassiosira</taxon>
    </lineage>
</organism>
<name>B8LD38_THAPS</name>
<dbReference type="Proteomes" id="UP000001449">
    <property type="component" value="Unassembled WGS sequence"/>
</dbReference>
<keyword evidence="3" id="KW-0004">4Fe-4S</keyword>
<dbReference type="GO" id="GO:0051539">
    <property type="term" value="F:4 iron, 4 sulfur cluster binding"/>
    <property type="evidence" value="ECO:0000318"/>
    <property type="project" value="GO_Central"/>
</dbReference>
<keyword evidence="12" id="KW-1185">Reference proteome</keyword>
<keyword evidence="5" id="KW-0479">Metal-binding</keyword>
<accession>B8LD38</accession>
<keyword evidence="6" id="KW-0408">Iron</keyword>